<dbReference type="PANTHER" id="PTHR12080:SF48">
    <property type="entry name" value="IMMUNOGLOBULIN SUBTYPE DOMAIN-CONTAINING PROTEIN"/>
    <property type="match status" value="1"/>
</dbReference>
<evidence type="ECO:0000256" key="4">
    <source>
        <dbReference type="ARBA" id="ARBA00023180"/>
    </source>
</evidence>
<keyword evidence="2" id="KW-0732">Signal</keyword>
<name>A0A6J8AMC1_MYTCO</name>
<dbReference type="CDD" id="cd00096">
    <property type="entry name" value="Ig"/>
    <property type="match status" value="1"/>
</dbReference>
<feature type="region of interest" description="Disordered" evidence="5">
    <location>
        <begin position="139"/>
        <end position="165"/>
    </location>
</feature>
<dbReference type="OrthoDB" id="8750716at2759"/>
<protein>
    <recommendedName>
        <fullName evidence="6">Ig-like domain-containing protein</fullName>
    </recommendedName>
</protein>
<feature type="domain" description="Ig-like" evidence="6">
    <location>
        <begin position="26"/>
        <end position="128"/>
    </location>
</feature>
<dbReference type="PANTHER" id="PTHR12080">
    <property type="entry name" value="SIGNALING LYMPHOCYTIC ACTIVATION MOLECULE"/>
    <property type="match status" value="1"/>
</dbReference>
<gene>
    <name evidence="7" type="ORF">MCOR_9374</name>
</gene>
<dbReference type="InterPro" id="IPR036179">
    <property type="entry name" value="Ig-like_dom_sf"/>
</dbReference>
<dbReference type="GO" id="GO:0016020">
    <property type="term" value="C:membrane"/>
    <property type="evidence" value="ECO:0007669"/>
    <property type="project" value="UniProtKB-SubCell"/>
</dbReference>
<feature type="compositionally biased region" description="Polar residues" evidence="5">
    <location>
        <begin position="139"/>
        <end position="160"/>
    </location>
</feature>
<organism evidence="7 8">
    <name type="scientific">Mytilus coruscus</name>
    <name type="common">Sea mussel</name>
    <dbReference type="NCBI Taxonomy" id="42192"/>
    <lineage>
        <taxon>Eukaryota</taxon>
        <taxon>Metazoa</taxon>
        <taxon>Spiralia</taxon>
        <taxon>Lophotrochozoa</taxon>
        <taxon>Mollusca</taxon>
        <taxon>Bivalvia</taxon>
        <taxon>Autobranchia</taxon>
        <taxon>Pteriomorphia</taxon>
        <taxon>Mytilida</taxon>
        <taxon>Mytiloidea</taxon>
        <taxon>Mytilidae</taxon>
        <taxon>Mytilinae</taxon>
        <taxon>Mytilus</taxon>
    </lineage>
</organism>
<dbReference type="SMART" id="SM00408">
    <property type="entry name" value="IGc2"/>
    <property type="match status" value="1"/>
</dbReference>
<dbReference type="EMBL" id="CACVKT020001721">
    <property type="protein sequence ID" value="CAC5370581.1"/>
    <property type="molecule type" value="Genomic_DNA"/>
</dbReference>
<evidence type="ECO:0000259" key="6">
    <source>
        <dbReference type="PROSITE" id="PS50835"/>
    </source>
</evidence>
<dbReference type="InterPro" id="IPR007110">
    <property type="entry name" value="Ig-like_dom"/>
</dbReference>
<dbReference type="SUPFAM" id="SSF48726">
    <property type="entry name" value="Immunoglobulin"/>
    <property type="match status" value="1"/>
</dbReference>
<keyword evidence="3" id="KW-0472">Membrane</keyword>
<feature type="compositionally biased region" description="Polar residues" evidence="5">
    <location>
        <begin position="357"/>
        <end position="367"/>
    </location>
</feature>
<evidence type="ECO:0000256" key="2">
    <source>
        <dbReference type="ARBA" id="ARBA00022729"/>
    </source>
</evidence>
<dbReference type="PROSITE" id="PS50835">
    <property type="entry name" value="IG_LIKE"/>
    <property type="match status" value="1"/>
</dbReference>
<dbReference type="InterPro" id="IPR015631">
    <property type="entry name" value="CD2/SLAM_rcpt"/>
</dbReference>
<evidence type="ECO:0000313" key="7">
    <source>
        <dbReference type="EMBL" id="CAC5370581.1"/>
    </source>
</evidence>
<dbReference type="AlphaFoldDB" id="A0A6J8AMC1"/>
<dbReference type="InterPro" id="IPR013783">
    <property type="entry name" value="Ig-like_fold"/>
</dbReference>
<dbReference type="Proteomes" id="UP000507470">
    <property type="component" value="Unassembled WGS sequence"/>
</dbReference>
<comment type="subcellular location">
    <subcellularLocation>
        <location evidence="1">Membrane</location>
    </subcellularLocation>
</comment>
<feature type="compositionally biased region" description="Basic residues" evidence="5">
    <location>
        <begin position="395"/>
        <end position="405"/>
    </location>
</feature>
<evidence type="ECO:0000256" key="1">
    <source>
        <dbReference type="ARBA" id="ARBA00004370"/>
    </source>
</evidence>
<feature type="region of interest" description="Disordered" evidence="5">
    <location>
        <begin position="357"/>
        <end position="411"/>
    </location>
</feature>
<proteinExistence type="predicted"/>
<dbReference type="Gene3D" id="2.60.40.10">
    <property type="entry name" value="Immunoglobulins"/>
    <property type="match status" value="1"/>
</dbReference>
<dbReference type="InterPro" id="IPR003598">
    <property type="entry name" value="Ig_sub2"/>
</dbReference>
<sequence length="411" mass="46163">MIPTYLMDVFHLITFSTTYLSFHDSPPSVDIPHQQINATVGQPITLTCSVQSPSGPVFEIKWIFRTNTGEIHDPVTTSPLALSNKYKGSTTSNASLTINDVQLSDQGEYRCWAKNNFGNNTSNMTKLSIIEISDTSTAPTINTATDKSTTDSLSSGQSTGKRPKRLQCSCPKRFVNTKWHFLDGKDISDAELRKLVLEDFEANIKPLITVKKKNISKAIRKRTSAENRRQSAQSVGSGFSVLLVVPVAFIIAVDLSRCYCSIRKNYHRNKTTRKCKISGLPKKTVIIEDDLYAVSGRVQQSKCLGNTPLDHHPRDMGDIHIKGDRSHAEHVKSAYDKLEVEDKTELSFSTNRQKSNILNSLDSNQSGNRKRVIFSSDEANPECDWKRASYEQRGIHNKKQRKSHRKNDTNK</sequence>
<evidence type="ECO:0000313" key="8">
    <source>
        <dbReference type="Proteomes" id="UP000507470"/>
    </source>
</evidence>
<keyword evidence="4" id="KW-0325">Glycoprotein</keyword>
<reference evidence="7 8" key="1">
    <citation type="submission" date="2020-06" db="EMBL/GenBank/DDBJ databases">
        <authorList>
            <person name="Li R."/>
            <person name="Bekaert M."/>
        </authorList>
    </citation>
    <scope>NUCLEOTIDE SEQUENCE [LARGE SCALE GENOMIC DNA]</scope>
    <source>
        <strain evidence="8">wild</strain>
    </source>
</reference>
<keyword evidence="8" id="KW-1185">Reference proteome</keyword>
<evidence type="ECO:0000256" key="3">
    <source>
        <dbReference type="ARBA" id="ARBA00023136"/>
    </source>
</evidence>
<dbReference type="Pfam" id="PF13927">
    <property type="entry name" value="Ig_3"/>
    <property type="match status" value="1"/>
</dbReference>
<dbReference type="InterPro" id="IPR003599">
    <property type="entry name" value="Ig_sub"/>
</dbReference>
<dbReference type="SMART" id="SM00409">
    <property type="entry name" value="IG"/>
    <property type="match status" value="1"/>
</dbReference>
<feature type="compositionally biased region" description="Basic and acidic residues" evidence="5">
    <location>
        <begin position="383"/>
        <end position="394"/>
    </location>
</feature>
<evidence type="ECO:0000256" key="5">
    <source>
        <dbReference type="SAM" id="MobiDB-lite"/>
    </source>
</evidence>
<accession>A0A6J8AMC1</accession>